<dbReference type="InterPro" id="IPR011990">
    <property type="entry name" value="TPR-like_helical_dom_sf"/>
</dbReference>
<dbReference type="SUPFAM" id="SSF81901">
    <property type="entry name" value="HCP-like"/>
    <property type="match status" value="1"/>
</dbReference>
<gene>
    <name evidence="1" type="ORF">GXW79_06325</name>
</gene>
<reference evidence="1" key="1">
    <citation type="submission" date="2020-01" db="EMBL/GenBank/DDBJ databases">
        <authorList>
            <person name="Rat A."/>
        </authorList>
    </citation>
    <scope>NUCLEOTIDE SEQUENCE</scope>
    <source>
        <strain evidence="1">LMG 28251</strain>
    </source>
</reference>
<dbReference type="AlphaFoldDB" id="A0AAF1JVL3"/>
<organism evidence="1 2">
    <name type="scientific">Plastoroseomonas arctica</name>
    <dbReference type="NCBI Taxonomy" id="1509237"/>
    <lineage>
        <taxon>Bacteria</taxon>
        <taxon>Pseudomonadati</taxon>
        <taxon>Pseudomonadota</taxon>
        <taxon>Alphaproteobacteria</taxon>
        <taxon>Acetobacterales</taxon>
        <taxon>Acetobacteraceae</taxon>
        <taxon>Plastoroseomonas</taxon>
    </lineage>
</organism>
<dbReference type="InterPro" id="IPR050767">
    <property type="entry name" value="Sel1_AlgK"/>
</dbReference>
<dbReference type="Gene3D" id="1.25.40.10">
    <property type="entry name" value="Tetratricopeptide repeat domain"/>
    <property type="match status" value="1"/>
</dbReference>
<dbReference type="SMART" id="SM00671">
    <property type="entry name" value="SEL1"/>
    <property type="match status" value="5"/>
</dbReference>
<evidence type="ECO:0000313" key="1">
    <source>
        <dbReference type="EMBL" id="MBR0654691.1"/>
    </source>
</evidence>
<accession>A0AAF1JVL3</accession>
<reference evidence="1" key="2">
    <citation type="journal article" date="2021" name="Syst. Appl. Microbiol.">
        <title>Roseomonas hellenica sp. nov., isolated from roots of wild-growing Alkanna tinctoria.</title>
        <authorList>
            <person name="Rat A."/>
            <person name="Naranjo H.D."/>
            <person name="Lebbe L."/>
            <person name="Cnockaert M."/>
            <person name="Krigas N."/>
            <person name="Grigoriadou K."/>
            <person name="Maloupa E."/>
            <person name="Willems A."/>
        </authorList>
    </citation>
    <scope>NUCLEOTIDE SEQUENCE</scope>
    <source>
        <strain evidence="1">LMG 28251</strain>
    </source>
</reference>
<sequence length="250" mass="25969">MAKQRRPAPAPPPLPLDALTGLSAEDLAARFSGPEGGRWMAAAARLGHAEAMVMHGQALLDAGDAPGALGWFQAAARAGDAMAQNMVGRCHEMGWGTPADAAAALGWYARAAAAGLDWGQYNLAGLLWRGAGVVADRPQALDWYKRAAAQGHAKALNILGRFLEEGWAGPPDPRAAAELYARAAEGGDFRGQFNLATLLLAEGRVAEAAQWFTRAAAGGTPGFLASMKARLAEREEPELRAIAAGIGAVP</sequence>
<dbReference type="InterPro" id="IPR006597">
    <property type="entry name" value="Sel1-like"/>
</dbReference>
<dbReference type="PANTHER" id="PTHR11102:SF160">
    <property type="entry name" value="ERAD-ASSOCIATED E3 UBIQUITIN-PROTEIN LIGASE COMPONENT HRD3"/>
    <property type="match status" value="1"/>
</dbReference>
<comment type="caution">
    <text evidence="1">The sequence shown here is derived from an EMBL/GenBank/DDBJ whole genome shotgun (WGS) entry which is preliminary data.</text>
</comment>
<protein>
    <submittedName>
        <fullName evidence="1">Sel1 repeat family protein</fullName>
    </submittedName>
</protein>
<evidence type="ECO:0000313" key="2">
    <source>
        <dbReference type="Proteomes" id="UP001196068"/>
    </source>
</evidence>
<dbReference type="EMBL" id="JAAEDH010000005">
    <property type="protein sequence ID" value="MBR0654691.1"/>
    <property type="molecule type" value="Genomic_DNA"/>
</dbReference>
<proteinExistence type="predicted"/>
<dbReference type="Pfam" id="PF08238">
    <property type="entry name" value="Sel1"/>
    <property type="match status" value="5"/>
</dbReference>
<dbReference type="RefSeq" id="WP_246503775.1">
    <property type="nucleotide sequence ID" value="NZ_JAAEDH010000005.1"/>
</dbReference>
<dbReference type="PANTHER" id="PTHR11102">
    <property type="entry name" value="SEL-1-LIKE PROTEIN"/>
    <property type="match status" value="1"/>
</dbReference>
<name>A0AAF1JVL3_9PROT</name>
<keyword evidence="2" id="KW-1185">Reference proteome</keyword>
<dbReference type="Proteomes" id="UP001196068">
    <property type="component" value="Unassembled WGS sequence"/>
</dbReference>